<dbReference type="Gene3D" id="2.60.120.200">
    <property type="match status" value="1"/>
</dbReference>
<dbReference type="GO" id="GO:0048513">
    <property type="term" value="P:animal organ development"/>
    <property type="evidence" value="ECO:0007669"/>
    <property type="project" value="UniProtKB-ARBA"/>
</dbReference>
<dbReference type="InterPro" id="IPR001881">
    <property type="entry name" value="EGF-like_Ca-bd_dom"/>
</dbReference>
<accession>A0A7R8W8N0</accession>
<keyword evidence="9" id="KW-0325">Glycoprotein</keyword>
<dbReference type="GO" id="GO:0008201">
    <property type="term" value="F:heparin binding"/>
    <property type="evidence" value="ECO:0007669"/>
    <property type="project" value="TreeGrafter"/>
</dbReference>
<keyword evidence="7" id="KW-0677">Repeat</keyword>
<dbReference type="PROSITE" id="PS01186">
    <property type="entry name" value="EGF_2"/>
    <property type="match status" value="7"/>
</dbReference>
<evidence type="ECO:0000313" key="11">
    <source>
        <dbReference type="EMBL" id="CAD7226985.1"/>
    </source>
</evidence>
<gene>
    <name evidence="11" type="ORF">CTOB1V02_LOCUS4896</name>
</gene>
<dbReference type="PANTHER" id="PTHR45836">
    <property type="entry name" value="SLIT HOMOLOG"/>
    <property type="match status" value="1"/>
</dbReference>
<dbReference type="Pfam" id="PF01462">
    <property type="entry name" value="LRRNT"/>
    <property type="match status" value="1"/>
</dbReference>
<sequence length="1305" mass="144963">MLFPFGERDNGHCHSGALGVGSSSLSEFRDKRHLARNPWVCDCNLRGLGEYLQLKPSIETSNAKCEAPPRMQRKRLAGLLPEELVCRGAEEVESHWASECLSESPCPKGCSCDGTKVDCGGRTFTDIPPDIPRYVTHLYSFLNLMFLLKWVLQNGSKLSPCRSSCGCLPSSFQRDDKSRPLEQPLLDRAFIIVSGKTNPAAPVLPGLSSPAFDGARSTPSLYPSFILLSLFALQNGFVTVEEQRPTPTSRNACFLFLHPPCPLSLLLEQLHERAHDRWFVSKVRSRTRGKNPSGIPVLIFSVLSRTSLRPAEGNVAQSGRVQGRSRDPEHTKALSAHGSSGLRRRLIRLAEVSRIANSRGRKRSLAQKEEVGAWPHCAPSIVVSSESVGHKKCGILSDNKITTIKADGVLSLLPNLQHLDLQSNDISRIEDGAFKSLSKLTHLNLLENPLSCNCHMAWLSSWYRKQGAAWLKSAPVCFAPFHLNGKSIALLDEQNFKCTGSDVGCVGDGHCPEGCRCESSIVRCSKAKLKEIPRDIPPHATELYLDVNDIKEIPADRINHLKDLTRLDLSNNQIGILSDGMFSNLTSLDTLLISYNKLQCITRDAFRGLSSLRILSLQGNDISQIPEGTFEGLDALSHLALGSNPLYCDCSLRWLSIWVKQDYIEPGIARCHEPLHMRNKLVLTSPSDSFKCSGQQVPADILSKCDSCYSFPCDNGGTCLSLPLRKYKCNCAPGYYGDKCQHVIDACYGSPCENGGTCKVKEHGRFTCHCALGFEGDYCEKNTDDCVYNKCQNNATCVDLVGKYRCECPAGFSGPFCESKISFCSKEFNPCQNGADCRDHTSFYTCECLAGFSGQNCSQNNDDCENHLCMNGATCVDEVNSYSCKCPEGFWGKYCELTPIVEMMYPQTSPCQQHDCKNGICFQPNSDSSDYICKCSPGYSGKRCDFLTAVSLVHNASFVELETLRTKPFANITMVFKTKEEQGILIYFGQSQHIAVELFRGRIRISYDVGNYPVSTMFSYEKVSDGEAHKVELLAVQRNFTLRVDGGVPRTIINDGEREYLDIMTPLYVGGVPVEIGARAKGQWHLRNITSLSGCIQALHLNQKLVNFEDAWKRHKVVAGCGQEEPDVFAVDQPPRPRLGALRSLEEVPRVVEAVPVFPLHHQSEPDEDLNSLRYDVDEEDDNDIEDILTHAEDVCKGHKCNNGKCVPKATGLEYTCKCKGGWGGKYCDKEPTCAKEKYRDYFRENNCRSRKPVTNARCIGKCGSRCCTAKRTKKRRVRLICNDGTRYIKEIDIVRRCGCAKQCA</sequence>
<comment type="caution">
    <text evidence="10">Lacks conserved residue(s) required for the propagation of feature annotation.</text>
</comment>
<feature type="disulfide bond" evidence="10">
    <location>
        <begin position="848"/>
        <end position="857"/>
    </location>
</feature>
<dbReference type="FunFam" id="2.60.120.200:FF:000134">
    <property type="entry name" value="Slit 2"/>
    <property type="match status" value="1"/>
</dbReference>
<keyword evidence="5" id="KW-0433">Leucine-rich repeat</keyword>
<feature type="disulfide bond" evidence="10">
    <location>
        <begin position="1219"/>
        <end position="1228"/>
    </location>
</feature>
<dbReference type="PROSITE" id="PS00022">
    <property type="entry name" value="EGF_1"/>
    <property type="match status" value="7"/>
</dbReference>
<dbReference type="SMART" id="SM00013">
    <property type="entry name" value="LRRNT"/>
    <property type="match status" value="2"/>
</dbReference>
<dbReference type="GO" id="GO:0048495">
    <property type="term" value="F:Roundabout binding"/>
    <property type="evidence" value="ECO:0007669"/>
    <property type="project" value="TreeGrafter"/>
</dbReference>
<keyword evidence="3" id="KW-0964">Secreted</keyword>
<dbReference type="SMART" id="SM00365">
    <property type="entry name" value="LRR_SD22"/>
    <property type="match status" value="3"/>
</dbReference>
<dbReference type="PROSITE" id="PS01225">
    <property type="entry name" value="CTCK_2"/>
    <property type="match status" value="1"/>
</dbReference>
<evidence type="ECO:0000256" key="7">
    <source>
        <dbReference type="ARBA" id="ARBA00022737"/>
    </source>
</evidence>
<dbReference type="FunFam" id="2.10.25.10:FF:000556">
    <property type="entry name" value="Blast:Protein slit"/>
    <property type="match status" value="1"/>
</dbReference>
<dbReference type="SMART" id="SM00181">
    <property type="entry name" value="EGF"/>
    <property type="match status" value="7"/>
</dbReference>
<dbReference type="SMART" id="SM00369">
    <property type="entry name" value="LRR_TYP"/>
    <property type="match status" value="4"/>
</dbReference>
<dbReference type="InterPro" id="IPR032675">
    <property type="entry name" value="LRR_dom_sf"/>
</dbReference>
<dbReference type="InterPro" id="IPR001791">
    <property type="entry name" value="Laminin_G"/>
</dbReference>
<dbReference type="EMBL" id="OB660995">
    <property type="protein sequence ID" value="CAD7226985.1"/>
    <property type="molecule type" value="Genomic_DNA"/>
</dbReference>
<evidence type="ECO:0000256" key="5">
    <source>
        <dbReference type="ARBA" id="ARBA00022614"/>
    </source>
</evidence>
<dbReference type="SUPFAM" id="SSF52058">
    <property type="entry name" value="L domain-like"/>
    <property type="match status" value="2"/>
</dbReference>
<keyword evidence="8 10" id="KW-1015">Disulfide bond</keyword>
<dbReference type="PROSITE" id="PS00010">
    <property type="entry name" value="ASX_HYDROXYL"/>
    <property type="match status" value="3"/>
</dbReference>
<dbReference type="Pfam" id="PF00008">
    <property type="entry name" value="EGF"/>
    <property type="match status" value="4"/>
</dbReference>
<evidence type="ECO:0000256" key="10">
    <source>
        <dbReference type="PROSITE-ProRule" id="PRU00076"/>
    </source>
</evidence>
<dbReference type="InterPro" id="IPR003591">
    <property type="entry name" value="Leu-rich_rpt_typical-subtyp"/>
</dbReference>
<dbReference type="InterPro" id="IPR000483">
    <property type="entry name" value="Cys-rich_flank_reg_C"/>
</dbReference>
<dbReference type="InterPro" id="IPR051355">
    <property type="entry name" value="Notch/Slit_guidance"/>
</dbReference>
<dbReference type="Gene3D" id="2.10.25.10">
    <property type="entry name" value="Laminin"/>
    <property type="match status" value="7"/>
</dbReference>
<dbReference type="SMART" id="SM00082">
    <property type="entry name" value="LRRCT"/>
    <property type="match status" value="3"/>
</dbReference>
<feature type="disulfide bond" evidence="10">
    <location>
        <begin position="808"/>
        <end position="817"/>
    </location>
</feature>
<dbReference type="InterPro" id="IPR018097">
    <property type="entry name" value="EGF_Ca-bd_CS"/>
</dbReference>
<dbReference type="InterPro" id="IPR000372">
    <property type="entry name" value="LRRNT"/>
</dbReference>
<dbReference type="CDD" id="cd00054">
    <property type="entry name" value="EGF_CA"/>
    <property type="match status" value="5"/>
</dbReference>
<evidence type="ECO:0000256" key="2">
    <source>
        <dbReference type="ARBA" id="ARBA00022473"/>
    </source>
</evidence>
<protein>
    <submittedName>
        <fullName evidence="11">Uncharacterized protein</fullName>
    </submittedName>
</protein>
<dbReference type="Pfam" id="PF00560">
    <property type="entry name" value="LRR_1"/>
    <property type="match status" value="1"/>
</dbReference>
<dbReference type="InterPro" id="IPR000152">
    <property type="entry name" value="EGF-type_Asp/Asn_hydroxyl_site"/>
</dbReference>
<dbReference type="Pfam" id="PF00054">
    <property type="entry name" value="Laminin_G_1"/>
    <property type="match status" value="1"/>
</dbReference>
<dbReference type="CDD" id="cd00110">
    <property type="entry name" value="LamG"/>
    <property type="match status" value="1"/>
</dbReference>
<evidence type="ECO:0000256" key="6">
    <source>
        <dbReference type="ARBA" id="ARBA00022729"/>
    </source>
</evidence>
<reference evidence="11" key="1">
    <citation type="submission" date="2020-11" db="EMBL/GenBank/DDBJ databases">
        <authorList>
            <person name="Tran Van P."/>
        </authorList>
    </citation>
    <scope>NUCLEOTIDE SEQUENCE</scope>
</reference>
<comment type="subcellular location">
    <subcellularLocation>
        <location evidence="1">Secreted</location>
    </subcellularLocation>
</comment>
<dbReference type="PROSITE" id="PS50025">
    <property type="entry name" value="LAM_G_DOMAIN"/>
    <property type="match status" value="1"/>
</dbReference>
<keyword evidence="6" id="KW-0732">Signal</keyword>
<dbReference type="GO" id="GO:0007411">
    <property type="term" value="P:axon guidance"/>
    <property type="evidence" value="ECO:0007669"/>
    <property type="project" value="TreeGrafter"/>
</dbReference>
<dbReference type="FunFam" id="2.10.25.10:FF:000045">
    <property type="entry name" value="Slit guidance ligand 2"/>
    <property type="match status" value="2"/>
</dbReference>
<dbReference type="FunFam" id="2.10.25.10:FF:000851">
    <property type="entry name" value="Slit homolog 1 protein"/>
    <property type="match status" value="1"/>
</dbReference>
<dbReference type="InterPro" id="IPR000742">
    <property type="entry name" value="EGF"/>
</dbReference>
<dbReference type="InterPro" id="IPR001611">
    <property type="entry name" value="Leu-rich_rpt"/>
</dbReference>
<dbReference type="GO" id="GO:0005576">
    <property type="term" value="C:extracellular region"/>
    <property type="evidence" value="ECO:0007669"/>
    <property type="project" value="UniProtKB-SubCell"/>
</dbReference>
<proteinExistence type="predicted"/>
<dbReference type="SMART" id="SM00041">
    <property type="entry name" value="CT"/>
    <property type="match status" value="1"/>
</dbReference>
<feature type="disulfide bond" evidence="10">
    <location>
        <begin position="770"/>
        <end position="779"/>
    </location>
</feature>
<dbReference type="PROSITE" id="PS01185">
    <property type="entry name" value="CTCK_1"/>
    <property type="match status" value="1"/>
</dbReference>
<dbReference type="OrthoDB" id="283575at2759"/>
<feature type="disulfide bond" evidence="10">
    <location>
        <begin position="916"/>
        <end position="933"/>
    </location>
</feature>
<organism evidence="11">
    <name type="scientific">Cyprideis torosa</name>
    <dbReference type="NCBI Taxonomy" id="163714"/>
    <lineage>
        <taxon>Eukaryota</taxon>
        <taxon>Metazoa</taxon>
        <taxon>Ecdysozoa</taxon>
        <taxon>Arthropoda</taxon>
        <taxon>Crustacea</taxon>
        <taxon>Oligostraca</taxon>
        <taxon>Ostracoda</taxon>
        <taxon>Podocopa</taxon>
        <taxon>Podocopida</taxon>
        <taxon>Cytherocopina</taxon>
        <taxon>Cytheroidea</taxon>
        <taxon>Cytherideidae</taxon>
        <taxon>Cyprideis</taxon>
    </lineage>
</organism>
<dbReference type="SMART" id="SM00282">
    <property type="entry name" value="LamG"/>
    <property type="match status" value="1"/>
</dbReference>
<keyword evidence="2" id="KW-0217">Developmental protein</keyword>
<evidence type="ECO:0000256" key="1">
    <source>
        <dbReference type="ARBA" id="ARBA00004613"/>
    </source>
</evidence>
<dbReference type="SUPFAM" id="SSF49899">
    <property type="entry name" value="Concanavalin A-like lectins/glucanases"/>
    <property type="match status" value="1"/>
</dbReference>
<dbReference type="FunFam" id="3.80.10.10:FF:000004">
    <property type="entry name" value="Slit guidance ligand 2"/>
    <property type="match status" value="1"/>
</dbReference>
<dbReference type="GO" id="GO:0005509">
    <property type="term" value="F:calcium ion binding"/>
    <property type="evidence" value="ECO:0007669"/>
    <property type="project" value="InterPro"/>
</dbReference>
<dbReference type="InterPro" id="IPR013320">
    <property type="entry name" value="ConA-like_dom_sf"/>
</dbReference>
<evidence type="ECO:0000256" key="8">
    <source>
        <dbReference type="ARBA" id="ARBA00023157"/>
    </source>
</evidence>
<dbReference type="Gene3D" id="3.80.10.10">
    <property type="entry name" value="Ribonuclease Inhibitor"/>
    <property type="match status" value="4"/>
</dbReference>
<name>A0A7R8W8N0_9CRUS</name>
<feature type="disulfide bond" evidence="10">
    <location>
        <begin position="911"/>
        <end position="921"/>
    </location>
</feature>
<dbReference type="PROSITE" id="PS50026">
    <property type="entry name" value="EGF_3"/>
    <property type="match status" value="7"/>
</dbReference>
<dbReference type="FunFam" id="2.10.25.10:FF:000729">
    <property type="entry name" value="Blast:Protein slit"/>
    <property type="match status" value="1"/>
</dbReference>
<dbReference type="Pfam" id="PF01463">
    <property type="entry name" value="LRRCT"/>
    <property type="match status" value="2"/>
</dbReference>
<dbReference type="PROSITE" id="PS01187">
    <property type="entry name" value="EGF_CA"/>
    <property type="match status" value="1"/>
</dbReference>
<dbReference type="InterPro" id="IPR006207">
    <property type="entry name" value="Cys_knot_C"/>
</dbReference>
<dbReference type="PANTHER" id="PTHR45836:SF4">
    <property type="entry name" value="PROTEIN SLIT"/>
    <property type="match status" value="1"/>
</dbReference>
<feature type="disulfide bond" evidence="10">
    <location>
        <begin position="731"/>
        <end position="740"/>
    </location>
</feature>
<dbReference type="FunFam" id="2.10.25.10:FF:000063">
    <property type="entry name" value="Slit guidance ligand 2"/>
    <property type="match status" value="1"/>
</dbReference>
<evidence type="ECO:0000256" key="9">
    <source>
        <dbReference type="ARBA" id="ARBA00023180"/>
    </source>
</evidence>
<dbReference type="Pfam" id="PF12661">
    <property type="entry name" value="hEGF"/>
    <property type="match status" value="2"/>
</dbReference>
<dbReference type="Pfam" id="PF13855">
    <property type="entry name" value="LRR_8"/>
    <property type="match status" value="2"/>
</dbReference>
<dbReference type="PROSITE" id="PS51450">
    <property type="entry name" value="LRR"/>
    <property type="match status" value="3"/>
</dbReference>
<keyword evidence="4 10" id="KW-0245">EGF-like domain</keyword>
<dbReference type="InterPro" id="IPR013032">
    <property type="entry name" value="EGF-like_CS"/>
</dbReference>
<evidence type="ECO:0000256" key="3">
    <source>
        <dbReference type="ARBA" id="ARBA00022525"/>
    </source>
</evidence>
<dbReference type="SUPFAM" id="SSF57196">
    <property type="entry name" value="EGF/Laminin"/>
    <property type="match status" value="5"/>
</dbReference>
<evidence type="ECO:0000256" key="4">
    <source>
        <dbReference type="ARBA" id="ARBA00022536"/>
    </source>
</evidence>
<feature type="disulfide bond" evidence="10">
    <location>
        <begin position="1196"/>
        <end position="1206"/>
    </location>
</feature>
<dbReference type="SMART" id="SM00179">
    <property type="entry name" value="EGF_CA"/>
    <property type="match status" value="5"/>
</dbReference>
<feature type="disulfide bond" evidence="10">
    <location>
        <begin position="886"/>
        <end position="895"/>
    </location>
</feature>
<feature type="disulfide bond" evidence="10">
    <location>
        <begin position="935"/>
        <end position="944"/>
    </location>
</feature>